<dbReference type="STRING" id="930991.A0A0D0DX69"/>
<dbReference type="Proteomes" id="UP000054538">
    <property type="component" value="Unassembled WGS sequence"/>
</dbReference>
<proteinExistence type="predicted"/>
<dbReference type="OrthoDB" id="2142724at2759"/>
<feature type="domain" description="Tc1-like transposase DDE" evidence="1">
    <location>
        <begin position="3"/>
        <end position="62"/>
    </location>
</feature>
<dbReference type="InterPro" id="IPR038717">
    <property type="entry name" value="Tc1-like_DDE_dom"/>
</dbReference>
<reference evidence="2 3" key="1">
    <citation type="submission" date="2014-04" db="EMBL/GenBank/DDBJ databases">
        <authorList>
            <consortium name="DOE Joint Genome Institute"/>
            <person name="Kuo A."/>
            <person name="Kohler A."/>
            <person name="Jargeat P."/>
            <person name="Nagy L.G."/>
            <person name="Floudas D."/>
            <person name="Copeland A."/>
            <person name="Barry K.W."/>
            <person name="Cichocki N."/>
            <person name="Veneault-Fourrey C."/>
            <person name="LaButti K."/>
            <person name="Lindquist E.A."/>
            <person name="Lipzen A."/>
            <person name="Lundell T."/>
            <person name="Morin E."/>
            <person name="Murat C."/>
            <person name="Sun H."/>
            <person name="Tunlid A."/>
            <person name="Henrissat B."/>
            <person name="Grigoriev I.V."/>
            <person name="Hibbett D.S."/>
            <person name="Martin F."/>
            <person name="Nordberg H.P."/>
            <person name="Cantor M.N."/>
            <person name="Hua S.X."/>
        </authorList>
    </citation>
    <scope>NUCLEOTIDE SEQUENCE [LARGE SCALE GENOMIC DNA]</scope>
    <source>
        <strain evidence="2 3">Ve08.2h10</strain>
    </source>
</reference>
<evidence type="ECO:0000313" key="2">
    <source>
        <dbReference type="EMBL" id="KIL00099.1"/>
    </source>
</evidence>
<keyword evidence="3" id="KW-1185">Reference proteome</keyword>
<dbReference type="AlphaFoldDB" id="A0A0D0DX69"/>
<name>A0A0D0DX69_9AGAM</name>
<feature type="non-terminal residue" evidence="2">
    <location>
        <position position="63"/>
    </location>
</feature>
<dbReference type="Gene3D" id="3.30.420.10">
    <property type="entry name" value="Ribonuclease H-like superfamily/Ribonuclease H"/>
    <property type="match status" value="1"/>
</dbReference>
<protein>
    <recommendedName>
        <fullName evidence="1">Tc1-like transposase DDE domain-containing protein</fullName>
    </recommendedName>
</protein>
<accession>A0A0D0DX69</accession>
<dbReference type="InterPro" id="IPR036397">
    <property type="entry name" value="RNaseH_sf"/>
</dbReference>
<dbReference type="GO" id="GO:0003676">
    <property type="term" value="F:nucleic acid binding"/>
    <property type="evidence" value="ECO:0007669"/>
    <property type="project" value="InterPro"/>
</dbReference>
<gene>
    <name evidence="2" type="ORF">PAXRUDRAFT_776090</name>
</gene>
<dbReference type="Pfam" id="PF13358">
    <property type="entry name" value="DDE_3"/>
    <property type="match status" value="1"/>
</dbReference>
<organism evidence="2 3">
    <name type="scientific">Paxillus rubicundulus Ve08.2h10</name>
    <dbReference type="NCBI Taxonomy" id="930991"/>
    <lineage>
        <taxon>Eukaryota</taxon>
        <taxon>Fungi</taxon>
        <taxon>Dikarya</taxon>
        <taxon>Basidiomycota</taxon>
        <taxon>Agaricomycotina</taxon>
        <taxon>Agaricomycetes</taxon>
        <taxon>Agaricomycetidae</taxon>
        <taxon>Boletales</taxon>
        <taxon>Paxilineae</taxon>
        <taxon>Paxillaceae</taxon>
        <taxon>Paxillus</taxon>
    </lineage>
</organism>
<dbReference type="EMBL" id="KN824842">
    <property type="protein sequence ID" value="KIL00099.1"/>
    <property type="molecule type" value="Genomic_DNA"/>
</dbReference>
<evidence type="ECO:0000313" key="3">
    <source>
        <dbReference type="Proteomes" id="UP000054538"/>
    </source>
</evidence>
<evidence type="ECO:0000259" key="1">
    <source>
        <dbReference type="Pfam" id="PF13358"/>
    </source>
</evidence>
<sequence length="63" mass="7277">MTKEWFITFIQDQVVGSCSYVVVLNNCSIHHDKEVWQIVEDKCGAMLVYLPPYSPDFNPIEQA</sequence>
<dbReference type="InParanoid" id="A0A0D0DX69"/>
<reference evidence="3" key="2">
    <citation type="submission" date="2015-01" db="EMBL/GenBank/DDBJ databases">
        <title>Evolutionary Origins and Diversification of the Mycorrhizal Mutualists.</title>
        <authorList>
            <consortium name="DOE Joint Genome Institute"/>
            <consortium name="Mycorrhizal Genomics Consortium"/>
            <person name="Kohler A."/>
            <person name="Kuo A."/>
            <person name="Nagy L.G."/>
            <person name="Floudas D."/>
            <person name="Copeland A."/>
            <person name="Barry K.W."/>
            <person name="Cichocki N."/>
            <person name="Veneault-Fourrey C."/>
            <person name="LaButti K."/>
            <person name="Lindquist E.A."/>
            <person name="Lipzen A."/>
            <person name="Lundell T."/>
            <person name="Morin E."/>
            <person name="Murat C."/>
            <person name="Riley R."/>
            <person name="Ohm R."/>
            <person name="Sun H."/>
            <person name="Tunlid A."/>
            <person name="Henrissat B."/>
            <person name="Grigoriev I.V."/>
            <person name="Hibbett D.S."/>
            <person name="Martin F."/>
        </authorList>
    </citation>
    <scope>NUCLEOTIDE SEQUENCE [LARGE SCALE GENOMIC DNA]</scope>
    <source>
        <strain evidence="3">Ve08.2h10</strain>
    </source>
</reference>
<dbReference type="HOGENOM" id="CLU_185704_0_0_1"/>